<name>A0A8H3INQ8_9LECA</name>
<comment type="caution">
    <text evidence="2">The sequence shown here is derived from an EMBL/GenBank/DDBJ whole genome shotgun (WGS) entry which is preliminary data.</text>
</comment>
<evidence type="ECO:0000259" key="1">
    <source>
        <dbReference type="Pfam" id="PF24494"/>
    </source>
</evidence>
<dbReference type="EMBL" id="CAJPDT010000041">
    <property type="protein sequence ID" value="CAF9925853.1"/>
    <property type="molecule type" value="Genomic_DNA"/>
</dbReference>
<proteinExistence type="predicted"/>
<sequence length="215" mass="25392">MSQNPWTLGATKEVDTSTVNTEVINHTIINTEETDIRPFIPPCHRDIPWVLLYEKYQIDNLWKEDQGLETTGHVVGFALDQFFFLHALEKHLSYPVHATPWFFSPFISANSHKGAVNRGNRSIGPQSIFVISVKDIFDEYPAFRTDERPYIYSLQKLVTQFKIPASKFKHRPYWEDEYLILKRVPAKAIIRIFDPKSYDEFMQKPTEWYRERHRA</sequence>
<evidence type="ECO:0000313" key="3">
    <source>
        <dbReference type="Proteomes" id="UP000664534"/>
    </source>
</evidence>
<reference evidence="2" key="1">
    <citation type="submission" date="2021-03" db="EMBL/GenBank/DDBJ databases">
        <authorList>
            <person name="Tagirdzhanova G."/>
        </authorList>
    </citation>
    <scope>NUCLEOTIDE SEQUENCE</scope>
</reference>
<dbReference type="AlphaFoldDB" id="A0A8H3INQ8"/>
<dbReference type="Proteomes" id="UP000664534">
    <property type="component" value="Unassembled WGS sequence"/>
</dbReference>
<accession>A0A8H3INQ8</accession>
<feature type="domain" description="DUF7587" evidence="1">
    <location>
        <begin position="80"/>
        <end position="195"/>
    </location>
</feature>
<evidence type="ECO:0000313" key="2">
    <source>
        <dbReference type="EMBL" id="CAF9925853.1"/>
    </source>
</evidence>
<protein>
    <recommendedName>
        <fullName evidence="1">DUF7587 domain-containing protein</fullName>
    </recommendedName>
</protein>
<organism evidence="2 3">
    <name type="scientific">Imshaugia aleurites</name>
    <dbReference type="NCBI Taxonomy" id="172621"/>
    <lineage>
        <taxon>Eukaryota</taxon>
        <taxon>Fungi</taxon>
        <taxon>Dikarya</taxon>
        <taxon>Ascomycota</taxon>
        <taxon>Pezizomycotina</taxon>
        <taxon>Lecanoromycetes</taxon>
        <taxon>OSLEUM clade</taxon>
        <taxon>Lecanoromycetidae</taxon>
        <taxon>Lecanorales</taxon>
        <taxon>Lecanorineae</taxon>
        <taxon>Parmeliaceae</taxon>
        <taxon>Imshaugia</taxon>
    </lineage>
</organism>
<keyword evidence="3" id="KW-1185">Reference proteome</keyword>
<gene>
    <name evidence="2" type="ORF">IMSHALPRED_006799</name>
</gene>
<dbReference type="Pfam" id="PF24494">
    <property type="entry name" value="DUF7587"/>
    <property type="match status" value="1"/>
</dbReference>
<dbReference type="InterPro" id="IPR056009">
    <property type="entry name" value="DUF7587"/>
</dbReference>